<dbReference type="Proteomes" id="UP000076871">
    <property type="component" value="Unassembled WGS sequence"/>
</dbReference>
<dbReference type="EMBL" id="KV427616">
    <property type="protein sequence ID" value="KZT08157.1"/>
    <property type="molecule type" value="Genomic_DNA"/>
</dbReference>
<name>A0A165F197_9APHY</name>
<organism evidence="3 4">
    <name type="scientific">Laetiporus sulphureus 93-53</name>
    <dbReference type="NCBI Taxonomy" id="1314785"/>
    <lineage>
        <taxon>Eukaryota</taxon>
        <taxon>Fungi</taxon>
        <taxon>Dikarya</taxon>
        <taxon>Basidiomycota</taxon>
        <taxon>Agaricomycotina</taxon>
        <taxon>Agaricomycetes</taxon>
        <taxon>Polyporales</taxon>
        <taxon>Laetiporus</taxon>
    </lineage>
</organism>
<sequence length="284" mass="32147">MIPRNLVNDVENQQSTVAIAACTTSKGNIHCYVRTLDGVIEQRCLEQRLVPVPITESDPASGSHIPQAGGWTPGDLRRECSPKSQLSGLAWGSGQESLFYQHADNSLREARYDTSRWYDTNFSQVDVMPGTRIASVCTPDGLRAMLFFQDSEGYLCYRRAWSWNWEANATRLVEVAPFSGLTAKLPYREDDAKHVFFHIYVFYQDQDFVLRDKCTGDFGATWYFTRFVEDVQRPVSSLATNGLGGYGDDAEQYPDGSAVKTLYYDPRALSIRERVHVPWSELKP</sequence>
<comment type="similarity">
    <text evidence="1">Belongs to the fungal fucose-specific lectin family.</text>
</comment>
<dbReference type="SUPFAM" id="SSF89372">
    <property type="entry name" value="Fucose-specific lectin"/>
    <property type="match status" value="1"/>
</dbReference>
<dbReference type="Pfam" id="PF07938">
    <property type="entry name" value="Fungal_lectin"/>
    <property type="match status" value="1"/>
</dbReference>
<protein>
    <submittedName>
        <fullName evidence="3">Uncharacterized protein</fullName>
    </submittedName>
</protein>
<dbReference type="STRING" id="1314785.A0A165F197"/>
<dbReference type="OrthoDB" id="2979411at2759"/>
<dbReference type="PROSITE" id="PS51257">
    <property type="entry name" value="PROKAR_LIPOPROTEIN"/>
    <property type="match status" value="1"/>
</dbReference>
<gene>
    <name evidence="3" type="ORF">LAESUDRAFT_78505</name>
</gene>
<evidence type="ECO:0000256" key="2">
    <source>
        <dbReference type="SAM" id="MobiDB-lite"/>
    </source>
</evidence>
<keyword evidence="4" id="KW-1185">Reference proteome</keyword>
<dbReference type="Gene3D" id="2.120.10.70">
    <property type="entry name" value="Fucose-specific lectin"/>
    <property type="match status" value="1"/>
</dbReference>
<evidence type="ECO:0000313" key="3">
    <source>
        <dbReference type="EMBL" id="KZT08157.1"/>
    </source>
</evidence>
<feature type="region of interest" description="Disordered" evidence="2">
    <location>
        <begin position="55"/>
        <end position="74"/>
    </location>
</feature>
<reference evidence="3 4" key="1">
    <citation type="journal article" date="2016" name="Mol. Biol. Evol.">
        <title>Comparative Genomics of Early-Diverging Mushroom-Forming Fungi Provides Insights into the Origins of Lignocellulose Decay Capabilities.</title>
        <authorList>
            <person name="Nagy L.G."/>
            <person name="Riley R."/>
            <person name="Tritt A."/>
            <person name="Adam C."/>
            <person name="Daum C."/>
            <person name="Floudas D."/>
            <person name="Sun H."/>
            <person name="Yadav J.S."/>
            <person name="Pangilinan J."/>
            <person name="Larsson K.H."/>
            <person name="Matsuura K."/>
            <person name="Barry K."/>
            <person name="Labutti K."/>
            <person name="Kuo R."/>
            <person name="Ohm R.A."/>
            <person name="Bhattacharya S.S."/>
            <person name="Shirouzu T."/>
            <person name="Yoshinaga Y."/>
            <person name="Martin F.M."/>
            <person name="Grigoriev I.V."/>
            <person name="Hibbett D.S."/>
        </authorList>
    </citation>
    <scope>NUCLEOTIDE SEQUENCE [LARGE SCALE GENOMIC DNA]</scope>
    <source>
        <strain evidence="3 4">93-53</strain>
    </source>
</reference>
<dbReference type="AlphaFoldDB" id="A0A165F197"/>
<evidence type="ECO:0000256" key="1">
    <source>
        <dbReference type="ARBA" id="ARBA00009042"/>
    </source>
</evidence>
<accession>A0A165F197</accession>
<evidence type="ECO:0000313" key="4">
    <source>
        <dbReference type="Proteomes" id="UP000076871"/>
    </source>
</evidence>
<dbReference type="InterPro" id="IPR012475">
    <property type="entry name" value="Fungal_lectin"/>
</dbReference>
<proteinExistence type="inferred from homology"/>
<dbReference type="GeneID" id="63830904"/>
<dbReference type="RefSeq" id="XP_040765897.1">
    <property type="nucleotide sequence ID" value="XM_040913876.1"/>
</dbReference>
<dbReference type="InParanoid" id="A0A165F197"/>